<evidence type="ECO:0000259" key="1">
    <source>
        <dbReference type="Pfam" id="PF01323"/>
    </source>
</evidence>
<dbReference type="SUPFAM" id="SSF52833">
    <property type="entry name" value="Thioredoxin-like"/>
    <property type="match status" value="1"/>
</dbReference>
<dbReference type="GO" id="GO:0004364">
    <property type="term" value="F:glutathione transferase activity"/>
    <property type="evidence" value="ECO:0007669"/>
    <property type="project" value="TreeGrafter"/>
</dbReference>
<accession>A0A9W8A8Y7</accession>
<dbReference type="PANTHER" id="PTHR42943:SF2">
    <property type="entry name" value="GLUTATHIONE S-TRANSFERASE KAPPA 1"/>
    <property type="match status" value="1"/>
</dbReference>
<dbReference type="Gene3D" id="3.40.30.10">
    <property type="entry name" value="Glutaredoxin"/>
    <property type="match status" value="1"/>
</dbReference>
<dbReference type="AlphaFoldDB" id="A0A9W8A8Y7"/>
<feature type="domain" description="DSBA-like thioredoxin" evidence="1">
    <location>
        <begin position="7"/>
        <end position="112"/>
    </location>
</feature>
<name>A0A9W8A8Y7_9FUNG</name>
<protein>
    <recommendedName>
        <fullName evidence="1">DSBA-like thioredoxin domain-containing protein</fullName>
    </recommendedName>
</protein>
<dbReference type="GO" id="GO:0005739">
    <property type="term" value="C:mitochondrion"/>
    <property type="evidence" value="ECO:0007669"/>
    <property type="project" value="TreeGrafter"/>
</dbReference>
<dbReference type="GO" id="GO:0005777">
    <property type="term" value="C:peroxisome"/>
    <property type="evidence" value="ECO:0007669"/>
    <property type="project" value="TreeGrafter"/>
</dbReference>
<reference evidence="2" key="1">
    <citation type="submission" date="2022-07" db="EMBL/GenBank/DDBJ databases">
        <title>Phylogenomic reconstructions and comparative analyses of Kickxellomycotina fungi.</title>
        <authorList>
            <person name="Reynolds N.K."/>
            <person name="Stajich J.E."/>
            <person name="Barry K."/>
            <person name="Grigoriev I.V."/>
            <person name="Crous P."/>
            <person name="Smith M.E."/>
        </authorList>
    </citation>
    <scope>NUCLEOTIDE SEQUENCE</scope>
    <source>
        <strain evidence="2">RSA 861</strain>
    </source>
</reference>
<dbReference type="PANTHER" id="PTHR42943">
    <property type="entry name" value="GLUTATHIONE S-TRANSFERASE KAPPA"/>
    <property type="match status" value="1"/>
</dbReference>
<evidence type="ECO:0000313" key="2">
    <source>
        <dbReference type="EMBL" id="KAJ1926122.1"/>
    </source>
</evidence>
<dbReference type="Proteomes" id="UP001150569">
    <property type="component" value="Unassembled WGS sequence"/>
</dbReference>
<keyword evidence="3" id="KW-1185">Reference proteome</keyword>
<dbReference type="EMBL" id="JANBPT010000187">
    <property type="protein sequence ID" value="KAJ1926122.1"/>
    <property type="molecule type" value="Genomic_DNA"/>
</dbReference>
<gene>
    <name evidence="2" type="ORF">IWQ60_004057</name>
</gene>
<sequence>MSALPSLRFWFEYNSPYSYLAAVRVLRALEAPVSPRFAIEFRPFLLGPVFAKTSPVGPKGPVLSNPAKTRYVIRDMQRLCQREGIVYRGWPGKPKPRPVNTTAAARLTALLNACLVPADGSALPLAAQRLLARWVLDVFEAMFVHHYDVSKPEVLTALLQSRAEAWHTPLAVAPLLQELGITANPGSLVHAATTHPHTEAMVQDNTDQAIANDIFGAPFFITDDGERFWGSDRWADATAWAVNPMDLPAKL</sequence>
<comment type="caution">
    <text evidence="2">The sequence shown here is derived from an EMBL/GenBank/DDBJ whole genome shotgun (WGS) entry which is preliminary data.</text>
</comment>
<organism evidence="2 3">
    <name type="scientific">Tieghemiomyces parasiticus</name>
    <dbReference type="NCBI Taxonomy" id="78921"/>
    <lineage>
        <taxon>Eukaryota</taxon>
        <taxon>Fungi</taxon>
        <taxon>Fungi incertae sedis</taxon>
        <taxon>Zoopagomycota</taxon>
        <taxon>Kickxellomycotina</taxon>
        <taxon>Dimargaritomycetes</taxon>
        <taxon>Dimargaritales</taxon>
        <taxon>Dimargaritaceae</taxon>
        <taxon>Tieghemiomyces</taxon>
    </lineage>
</organism>
<dbReference type="InterPro" id="IPR036249">
    <property type="entry name" value="Thioredoxin-like_sf"/>
</dbReference>
<dbReference type="Pfam" id="PF01323">
    <property type="entry name" value="DSBA"/>
    <property type="match status" value="2"/>
</dbReference>
<dbReference type="GO" id="GO:0006749">
    <property type="term" value="P:glutathione metabolic process"/>
    <property type="evidence" value="ECO:0007669"/>
    <property type="project" value="TreeGrafter"/>
</dbReference>
<evidence type="ECO:0000313" key="3">
    <source>
        <dbReference type="Proteomes" id="UP001150569"/>
    </source>
</evidence>
<proteinExistence type="predicted"/>
<dbReference type="InterPro" id="IPR051924">
    <property type="entry name" value="GST_Kappa/NadH"/>
</dbReference>
<feature type="domain" description="DSBA-like thioredoxin" evidence="1">
    <location>
        <begin position="160"/>
        <end position="235"/>
    </location>
</feature>
<dbReference type="GO" id="GO:0004602">
    <property type="term" value="F:glutathione peroxidase activity"/>
    <property type="evidence" value="ECO:0007669"/>
    <property type="project" value="TreeGrafter"/>
</dbReference>
<dbReference type="OrthoDB" id="4664297at2759"/>
<dbReference type="InterPro" id="IPR001853">
    <property type="entry name" value="DSBA-like_thioredoxin_dom"/>
</dbReference>